<evidence type="ECO:0000313" key="6">
    <source>
        <dbReference type="Proteomes" id="UP000664122"/>
    </source>
</evidence>
<dbReference type="GO" id="GO:0003700">
    <property type="term" value="F:DNA-binding transcription factor activity"/>
    <property type="evidence" value="ECO:0007669"/>
    <property type="project" value="InterPro"/>
</dbReference>
<evidence type="ECO:0000256" key="1">
    <source>
        <dbReference type="ARBA" id="ARBA00023015"/>
    </source>
</evidence>
<keyword evidence="3" id="KW-0804">Transcription</keyword>
<accession>A0A939G0L6</accession>
<dbReference type="PANTHER" id="PTHR43537">
    <property type="entry name" value="TRANSCRIPTIONAL REGULATOR, GNTR FAMILY"/>
    <property type="match status" value="1"/>
</dbReference>
<keyword evidence="1" id="KW-0805">Transcription regulation</keyword>
<keyword evidence="2" id="KW-0238">DNA-binding</keyword>
<dbReference type="CDD" id="cd07377">
    <property type="entry name" value="WHTH_GntR"/>
    <property type="match status" value="1"/>
</dbReference>
<dbReference type="InterPro" id="IPR036388">
    <property type="entry name" value="WH-like_DNA-bd_sf"/>
</dbReference>
<dbReference type="SUPFAM" id="SSF46785">
    <property type="entry name" value="Winged helix' DNA-binding domain"/>
    <property type="match status" value="1"/>
</dbReference>
<dbReference type="Pfam" id="PF00392">
    <property type="entry name" value="GntR"/>
    <property type="match status" value="1"/>
</dbReference>
<proteinExistence type="predicted"/>
<dbReference type="InterPro" id="IPR036390">
    <property type="entry name" value="WH_DNA-bd_sf"/>
</dbReference>
<dbReference type="Pfam" id="PF07729">
    <property type="entry name" value="FCD"/>
    <property type="match status" value="1"/>
</dbReference>
<dbReference type="InterPro" id="IPR000524">
    <property type="entry name" value="Tscrpt_reg_HTH_GntR"/>
</dbReference>
<dbReference type="Proteomes" id="UP000664122">
    <property type="component" value="Unassembled WGS sequence"/>
</dbReference>
<name>A0A939G0L6_9HYPH</name>
<dbReference type="SMART" id="SM00345">
    <property type="entry name" value="HTH_GNTR"/>
    <property type="match status" value="1"/>
</dbReference>
<feature type="domain" description="HTH gntR-type" evidence="4">
    <location>
        <begin position="1"/>
        <end position="59"/>
    </location>
</feature>
<evidence type="ECO:0000256" key="3">
    <source>
        <dbReference type="ARBA" id="ARBA00023163"/>
    </source>
</evidence>
<dbReference type="Gene3D" id="1.10.10.10">
    <property type="entry name" value="Winged helix-like DNA-binding domain superfamily/Winged helix DNA-binding domain"/>
    <property type="match status" value="1"/>
</dbReference>
<evidence type="ECO:0000256" key="2">
    <source>
        <dbReference type="ARBA" id="ARBA00023125"/>
    </source>
</evidence>
<protein>
    <submittedName>
        <fullName evidence="5">GntR family transcriptional regulator</fullName>
    </submittedName>
</protein>
<evidence type="ECO:0000313" key="5">
    <source>
        <dbReference type="EMBL" id="MBO0662864.1"/>
    </source>
</evidence>
<dbReference type="PANTHER" id="PTHR43537:SF45">
    <property type="entry name" value="GNTR FAMILY REGULATORY PROTEIN"/>
    <property type="match status" value="1"/>
</dbReference>
<dbReference type="PROSITE" id="PS50949">
    <property type="entry name" value="HTH_GNTR"/>
    <property type="match status" value="1"/>
</dbReference>
<dbReference type="InterPro" id="IPR011711">
    <property type="entry name" value="GntR_C"/>
</dbReference>
<dbReference type="SUPFAM" id="SSF48008">
    <property type="entry name" value="GntR ligand-binding domain-like"/>
    <property type="match status" value="1"/>
</dbReference>
<dbReference type="InterPro" id="IPR008920">
    <property type="entry name" value="TF_FadR/GntR_C"/>
</dbReference>
<comment type="caution">
    <text evidence="5">The sequence shown here is derived from an EMBL/GenBank/DDBJ whole genome shotgun (WGS) entry which is preliminary data.</text>
</comment>
<dbReference type="EMBL" id="JAFMPP010000007">
    <property type="protein sequence ID" value="MBO0662864.1"/>
    <property type="molecule type" value="Genomic_DNA"/>
</dbReference>
<reference evidence="5" key="1">
    <citation type="submission" date="2021-03" db="EMBL/GenBank/DDBJ databases">
        <title>Whole genome sequence of Jiella sp. CQZ9-1.</title>
        <authorList>
            <person name="Tuo L."/>
        </authorList>
    </citation>
    <scope>NUCLEOTIDE SEQUENCE</scope>
    <source>
        <strain evidence="5">CQZ9-1</strain>
    </source>
</reference>
<keyword evidence="6" id="KW-1185">Reference proteome</keyword>
<organism evidence="5 6">
    <name type="scientific">Jiella flava</name>
    <dbReference type="NCBI Taxonomy" id="2816857"/>
    <lineage>
        <taxon>Bacteria</taxon>
        <taxon>Pseudomonadati</taxon>
        <taxon>Pseudomonadota</taxon>
        <taxon>Alphaproteobacteria</taxon>
        <taxon>Hyphomicrobiales</taxon>
        <taxon>Aurantimonadaceae</taxon>
        <taxon>Jiella</taxon>
    </lineage>
</organism>
<sequence>MLRRSIILLEMQPGSLLIEKDLAAQWGVSRTPVREAIQKLADEGLVTVFPHSATIVSKISYRMAEEGFIIRRALEVESVRRAAERATPEIHARLATIVTKMRAIVSEQRLGEYIEVDNALHCAIAEASGVGRLWRFVMMAKVDLDRMRQLSAPVPGHLDRVTDQHAQIVDAICHGRPDLAELTMRVHLESSFEVMSRLIAEDRDIFEPDGPRPVQKEPAE</sequence>
<dbReference type="AlphaFoldDB" id="A0A939G0L6"/>
<dbReference type="SMART" id="SM00895">
    <property type="entry name" value="FCD"/>
    <property type="match status" value="1"/>
</dbReference>
<evidence type="ECO:0000259" key="4">
    <source>
        <dbReference type="PROSITE" id="PS50949"/>
    </source>
</evidence>
<dbReference type="Gene3D" id="1.20.120.530">
    <property type="entry name" value="GntR ligand-binding domain-like"/>
    <property type="match status" value="1"/>
</dbReference>
<dbReference type="GO" id="GO:0003677">
    <property type="term" value="F:DNA binding"/>
    <property type="evidence" value="ECO:0007669"/>
    <property type="project" value="UniProtKB-KW"/>
</dbReference>
<gene>
    <name evidence="5" type="ORF">J1C48_09770</name>
</gene>
<dbReference type="PRINTS" id="PR00035">
    <property type="entry name" value="HTHGNTR"/>
</dbReference>